<accession>A0ABY5BNW5</accession>
<dbReference type="Pfam" id="PF14278">
    <property type="entry name" value="TetR_C_8"/>
    <property type="match status" value="1"/>
</dbReference>
<dbReference type="SUPFAM" id="SSF46689">
    <property type="entry name" value="Homeodomain-like"/>
    <property type="match status" value="1"/>
</dbReference>
<evidence type="ECO:0000313" key="4">
    <source>
        <dbReference type="EMBL" id="USS84787.1"/>
    </source>
</evidence>
<evidence type="ECO:0000259" key="3">
    <source>
        <dbReference type="PROSITE" id="PS50977"/>
    </source>
</evidence>
<dbReference type="RefSeq" id="WP_252749690.1">
    <property type="nucleotide sequence ID" value="NZ_CP097116.1"/>
</dbReference>
<dbReference type="InterPro" id="IPR050624">
    <property type="entry name" value="HTH-type_Tx_Regulator"/>
</dbReference>
<evidence type="ECO:0000256" key="1">
    <source>
        <dbReference type="ARBA" id="ARBA00023125"/>
    </source>
</evidence>
<dbReference type="PANTHER" id="PTHR43479:SF11">
    <property type="entry name" value="ACREF_ENVCD OPERON REPRESSOR-RELATED"/>
    <property type="match status" value="1"/>
</dbReference>
<evidence type="ECO:0000256" key="2">
    <source>
        <dbReference type="PROSITE-ProRule" id="PRU00335"/>
    </source>
</evidence>
<gene>
    <name evidence="4" type="ORF">M3M35_05635</name>
</gene>
<evidence type="ECO:0000313" key="5">
    <source>
        <dbReference type="Proteomes" id="UP001056707"/>
    </source>
</evidence>
<dbReference type="InterPro" id="IPR001647">
    <property type="entry name" value="HTH_TetR"/>
</dbReference>
<dbReference type="InterPro" id="IPR039532">
    <property type="entry name" value="TetR_C_Firmicutes"/>
</dbReference>
<dbReference type="EMBL" id="CP097116">
    <property type="protein sequence ID" value="USS84787.1"/>
    <property type="molecule type" value="Genomic_DNA"/>
</dbReference>
<proteinExistence type="predicted"/>
<dbReference type="Proteomes" id="UP001056707">
    <property type="component" value="Chromosome"/>
</dbReference>
<reference evidence="4" key="1">
    <citation type="submission" date="2022-05" db="EMBL/GenBank/DDBJ databases">
        <authorList>
            <person name="Oliphant S.A."/>
            <person name="Watson-Haigh N.S."/>
            <person name="Sumby K.M."/>
            <person name="Gardner J.M."/>
            <person name="Jiranek V."/>
        </authorList>
    </citation>
    <scope>NUCLEOTIDE SEQUENCE</scope>
    <source>
        <strain evidence="4">KI16_H9</strain>
    </source>
</reference>
<keyword evidence="5" id="KW-1185">Reference proteome</keyword>
<feature type="domain" description="HTH tetR-type" evidence="3">
    <location>
        <begin position="10"/>
        <end position="70"/>
    </location>
</feature>
<protein>
    <submittedName>
        <fullName evidence="4">TetR/AcrR family transcriptional regulator</fullName>
    </submittedName>
</protein>
<dbReference type="Gene3D" id="1.10.357.10">
    <property type="entry name" value="Tetracycline Repressor, domain 2"/>
    <property type="match status" value="1"/>
</dbReference>
<dbReference type="PANTHER" id="PTHR43479">
    <property type="entry name" value="ACREF/ENVCD OPERON REPRESSOR-RELATED"/>
    <property type="match status" value="1"/>
</dbReference>
<dbReference type="Pfam" id="PF00440">
    <property type="entry name" value="TetR_N"/>
    <property type="match status" value="1"/>
</dbReference>
<feature type="DNA-binding region" description="H-T-H motif" evidence="2">
    <location>
        <begin position="33"/>
        <end position="52"/>
    </location>
</feature>
<keyword evidence="1 2" id="KW-0238">DNA-binding</keyword>
<name>A0ABY5BNW5_9LACO</name>
<sequence length="179" mass="20971">MHPKREKKREQTRQQIILGLLELMLEKPYAEITVKELCKQAKVSRMTFYRNFHTKEEVIEGQFAMVYANFIQRLVAQKRFAFYDVATTFFTLIKENQLMMEALVHNNLTNLLLDALTNYVKTLIEQQILITREQSSQFLVAMISGGLTEVIVVWTKNGMQESVEELVLFASKYMHLKTN</sequence>
<organism evidence="4 5">
    <name type="scientific">Fructilactobacillus myrtifloralis</name>
    <dbReference type="NCBI Taxonomy" id="2940301"/>
    <lineage>
        <taxon>Bacteria</taxon>
        <taxon>Bacillati</taxon>
        <taxon>Bacillota</taxon>
        <taxon>Bacilli</taxon>
        <taxon>Lactobacillales</taxon>
        <taxon>Lactobacillaceae</taxon>
        <taxon>Fructilactobacillus</taxon>
    </lineage>
</organism>
<dbReference type="InterPro" id="IPR009057">
    <property type="entry name" value="Homeodomain-like_sf"/>
</dbReference>
<dbReference type="PROSITE" id="PS50977">
    <property type="entry name" value="HTH_TETR_2"/>
    <property type="match status" value="1"/>
</dbReference>